<evidence type="ECO:0000256" key="1">
    <source>
        <dbReference type="SAM" id="MobiDB-lite"/>
    </source>
</evidence>
<reference evidence="3 4" key="1">
    <citation type="submission" date="2017-09" db="EMBL/GenBank/DDBJ databases">
        <title>Genome sequencing of Besnoitia besnoiti strain Bb-Ger1.</title>
        <authorList>
            <person name="Schares G."/>
            <person name="Venepally P."/>
            <person name="Lorenzi H.A."/>
        </authorList>
    </citation>
    <scope>NUCLEOTIDE SEQUENCE [LARGE SCALE GENOMIC DNA]</scope>
    <source>
        <strain evidence="3 4">Bb-Ger1</strain>
    </source>
</reference>
<evidence type="ECO:0000256" key="2">
    <source>
        <dbReference type="SAM" id="SignalP"/>
    </source>
</evidence>
<keyword evidence="2" id="KW-0732">Signal</keyword>
<dbReference type="AlphaFoldDB" id="A0A2A9MJ03"/>
<feature type="chain" id="PRO_5012586312" evidence="2">
    <location>
        <begin position="20"/>
        <end position="409"/>
    </location>
</feature>
<proteinExistence type="predicted"/>
<dbReference type="EMBL" id="NWUJ01000002">
    <property type="protein sequence ID" value="PFH37174.1"/>
    <property type="molecule type" value="Genomic_DNA"/>
</dbReference>
<comment type="caution">
    <text evidence="3">The sequence shown here is derived from an EMBL/GenBank/DDBJ whole genome shotgun (WGS) entry which is preliminary data.</text>
</comment>
<feature type="region of interest" description="Disordered" evidence="1">
    <location>
        <begin position="329"/>
        <end position="365"/>
    </location>
</feature>
<dbReference type="KEGG" id="bbes:BESB_036320"/>
<evidence type="ECO:0000313" key="4">
    <source>
        <dbReference type="Proteomes" id="UP000224006"/>
    </source>
</evidence>
<sequence>MKLLSALIASSGCLLPVAAVTSVVEESDVPYSAPLRHMPEMAYDSDEVDVQSFVSEETIDYDIDASLRHLEEIPIQETFDSAEERYLGKKKQEPVVVAAPAKKVAPVKKPVVETKYVAPVQTKYVAPVETKYAAPTKKWRRLADVSETTVSVAAQATEDSDISAVTMTQTEEDEDRDLKKKRAYVVPAVAPAVHCAVGNPCYDPYHAGCEGSACLRYMGETEMTEDTVDQSAEERSLGKKKQETVVAAPAKKVAPVKKPVVETKYVAPVQTKYAPPTKKWRRLAALAATKQAEDDSVASQTLEAGADETMTQADDVMTVQSEESAVSHMIEDSTSTQSTELLEESAGVQGVSATESETEDERDLKKKATTYVVPVVQKAPACVSGKSCSSYHSGCVGNACTRYMHETAE</sequence>
<accession>A0A2A9MJ03</accession>
<evidence type="ECO:0000313" key="3">
    <source>
        <dbReference type="EMBL" id="PFH37174.1"/>
    </source>
</evidence>
<dbReference type="RefSeq" id="XP_029221183.1">
    <property type="nucleotide sequence ID" value="XM_029362218.1"/>
</dbReference>
<gene>
    <name evidence="3" type="ORF">BESB_036320</name>
</gene>
<dbReference type="GeneID" id="40308613"/>
<dbReference type="VEuPathDB" id="ToxoDB:BESB_036320"/>
<dbReference type="OrthoDB" id="332268at2759"/>
<protein>
    <submittedName>
        <fullName evidence="3">Uncharacterized protein</fullName>
    </submittedName>
</protein>
<feature type="signal peptide" evidence="2">
    <location>
        <begin position="1"/>
        <end position="19"/>
    </location>
</feature>
<keyword evidence="4" id="KW-1185">Reference proteome</keyword>
<dbReference type="Proteomes" id="UP000224006">
    <property type="component" value="Chromosome II"/>
</dbReference>
<organism evidence="3 4">
    <name type="scientific">Besnoitia besnoiti</name>
    <name type="common">Apicomplexan protozoan</name>
    <dbReference type="NCBI Taxonomy" id="94643"/>
    <lineage>
        <taxon>Eukaryota</taxon>
        <taxon>Sar</taxon>
        <taxon>Alveolata</taxon>
        <taxon>Apicomplexa</taxon>
        <taxon>Conoidasida</taxon>
        <taxon>Coccidia</taxon>
        <taxon>Eucoccidiorida</taxon>
        <taxon>Eimeriorina</taxon>
        <taxon>Sarcocystidae</taxon>
        <taxon>Besnoitia</taxon>
    </lineage>
</organism>
<name>A0A2A9MJ03_BESBE</name>